<keyword evidence="1 6" id="KW-0328">Glycosyltransferase</keyword>
<comment type="subcellular location">
    <subcellularLocation>
        <location evidence="6">Cytoplasm</location>
    </subcellularLocation>
</comment>
<dbReference type="EMBL" id="CASHTH010002769">
    <property type="protein sequence ID" value="CAI8035061.1"/>
    <property type="molecule type" value="Genomic_DNA"/>
</dbReference>
<dbReference type="Proteomes" id="UP001174909">
    <property type="component" value="Unassembled WGS sequence"/>
</dbReference>
<accession>A0AA35SUQ0</accession>
<dbReference type="HAMAP" id="MF_00168">
    <property type="entry name" value="Q_tRNA_Tgt"/>
    <property type="match status" value="1"/>
</dbReference>
<feature type="region of interest" description="RNA binding; important for wobble base 34 recognition" evidence="6">
    <location>
        <begin position="276"/>
        <end position="280"/>
    </location>
</feature>
<gene>
    <name evidence="8" type="ORF">GBAR_LOCUS19683</name>
</gene>
<dbReference type="InterPro" id="IPR004803">
    <property type="entry name" value="TGT"/>
</dbReference>
<keyword evidence="9" id="KW-1185">Reference proteome</keyword>
<dbReference type="InterPro" id="IPR002616">
    <property type="entry name" value="tRNA_ribo_trans-like"/>
</dbReference>
<evidence type="ECO:0000256" key="1">
    <source>
        <dbReference type="ARBA" id="ARBA00022676"/>
    </source>
</evidence>
<dbReference type="InterPro" id="IPR036511">
    <property type="entry name" value="TGT-like_sf"/>
</dbReference>
<feature type="binding site" evidence="6">
    <location>
        <position position="221"/>
    </location>
    <ligand>
        <name>substrate</name>
    </ligand>
</feature>
<feature type="binding site" evidence="6">
    <location>
        <position position="340"/>
    </location>
    <ligand>
        <name>Zn(2+)</name>
        <dbReference type="ChEBI" id="CHEBI:29105"/>
    </ligand>
</feature>
<feature type="active site" description="Proton acceptor" evidence="6">
    <location>
        <position position="94"/>
    </location>
</feature>
<dbReference type="GO" id="GO:0005829">
    <property type="term" value="C:cytosol"/>
    <property type="evidence" value="ECO:0007669"/>
    <property type="project" value="TreeGrafter"/>
</dbReference>
<comment type="cofactor">
    <cofactor evidence="6">
        <name>Zn(2+)</name>
        <dbReference type="ChEBI" id="CHEBI:29105"/>
    </cofactor>
</comment>
<dbReference type="GO" id="GO:0008616">
    <property type="term" value="P:tRNA queuosine(34) biosynthetic process"/>
    <property type="evidence" value="ECO:0007669"/>
    <property type="project" value="TreeGrafter"/>
</dbReference>
<dbReference type="Pfam" id="PF01702">
    <property type="entry name" value="TGT"/>
    <property type="match status" value="1"/>
</dbReference>
<dbReference type="GO" id="GO:0008479">
    <property type="term" value="F:tRNA-guanosine(34) queuine transglycosylase activity"/>
    <property type="evidence" value="ECO:0007669"/>
    <property type="project" value="UniProtKB-UniRule"/>
</dbReference>
<protein>
    <recommendedName>
        <fullName evidence="6">Queuine tRNA-ribosyltransferase catalytic subunit 1</fullName>
        <ecNumber evidence="6">2.4.2.64</ecNumber>
    </recommendedName>
    <alternativeName>
        <fullName evidence="6">Guanine insertion enzyme</fullName>
    </alternativeName>
    <alternativeName>
        <fullName evidence="6">tRNA-guanine transglycosylase</fullName>
    </alternativeName>
</protein>
<feature type="region of interest" description="RNA binding" evidence="6">
    <location>
        <begin position="252"/>
        <end position="258"/>
    </location>
</feature>
<comment type="caution">
    <text evidence="8">The sequence shown here is derived from an EMBL/GenBank/DDBJ whole genome shotgun (WGS) entry which is preliminary data.</text>
</comment>
<reference evidence="8" key="1">
    <citation type="submission" date="2023-03" db="EMBL/GenBank/DDBJ databases">
        <authorList>
            <person name="Steffen K."/>
            <person name="Cardenas P."/>
        </authorList>
    </citation>
    <scope>NUCLEOTIDE SEQUENCE</scope>
</reference>
<feature type="domain" description="tRNA-guanine(15) transglycosylase-like" evidence="7">
    <location>
        <begin position="16"/>
        <end position="373"/>
    </location>
</feature>
<evidence type="ECO:0000259" key="7">
    <source>
        <dbReference type="Pfam" id="PF01702"/>
    </source>
</evidence>
<sequence>MTTSAFSFQLQHSDGSARAGEIHTPHGPAPTPLFMPVATQATVKSLTPEEVAGIGGRVVLSNAYHLYLRPGVQTVSSLGGLHGFMRWPGPILTDSGGFQAFSMGSLRKVTDAGIRFRSHLDGSEHHFTPELATMNQVGLGADIIMCFDQCIAYGASERQVRQAMERTHRWAAQCHRVHRDSGAWPGRALFGIVQGGTFSHLRDESTQAITAIPFDGYAVGGLAVGEDKEQLYGFTGQVAAQLPQDKPRYLMGVGSPEDLVEGVARGIDMFDCALPTRVARNGAMFTPDGRVDVTKRRFAEQHGPVDEECDCYACANYSAAYVHHLFRAKEILGLRLASTHNLRFVLRLMERIREAILEERFTSFSREFLDRYRPTDETARQEQKLRWLQERGT</sequence>
<feature type="binding site" evidence="6">
    <location>
        <position position="311"/>
    </location>
    <ligand>
        <name>Zn(2+)</name>
        <dbReference type="ChEBI" id="CHEBI:29105"/>
    </ligand>
</feature>
<comment type="subunit">
    <text evidence="6">Heterodimer of a catalytic subunit and an accessory subunit.</text>
</comment>
<feature type="binding site" evidence="6">
    <location>
        <position position="314"/>
    </location>
    <ligand>
        <name>Zn(2+)</name>
        <dbReference type="ChEBI" id="CHEBI:29105"/>
    </ligand>
</feature>
<keyword evidence="6" id="KW-0862">Zinc</keyword>
<comment type="subunit">
    <text evidence="5">Heterodimer of a catalytic subunit QTRT1 and an accessory subunit QTRT2.</text>
</comment>
<evidence type="ECO:0000256" key="4">
    <source>
        <dbReference type="ARBA" id="ARBA00052706"/>
    </source>
</evidence>
<comment type="catalytic activity">
    <reaction evidence="4 6">
        <text>guanosine(34) in tRNA + queuine = queuosine(34) in tRNA + guanine</text>
        <dbReference type="Rhea" id="RHEA:16633"/>
        <dbReference type="Rhea" id="RHEA-COMP:10341"/>
        <dbReference type="Rhea" id="RHEA-COMP:18571"/>
        <dbReference type="ChEBI" id="CHEBI:16235"/>
        <dbReference type="ChEBI" id="CHEBI:17433"/>
        <dbReference type="ChEBI" id="CHEBI:74269"/>
        <dbReference type="ChEBI" id="CHEBI:194431"/>
        <dbReference type="EC" id="2.4.2.64"/>
    </reaction>
</comment>
<keyword evidence="6" id="KW-0479">Metal-binding</keyword>
<feature type="binding site" evidence="6">
    <location>
        <position position="309"/>
    </location>
    <ligand>
        <name>Zn(2+)</name>
        <dbReference type="ChEBI" id="CHEBI:29105"/>
    </ligand>
</feature>
<name>A0AA35SUQ0_GEOBA</name>
<keyword evidence="2 6" id="KW-0808">Transferase</keyword>
<dbReference type="NCBIfam" id="TIGR00430">
    <property type="entry name" value="Q_tRNA_tgt"/>
    <property type="match status" value="1"/>
</dbReference>
<organism evidence="8 9">
    <name type="scientific">Geodia barretti</name>
    <name type="common">Barrett's horny sponge</name>
    <dbReference type="NCBI Taxonomy" id="519541"/>
    <lineage>
        <taxon>Eukaryota</taxon>
        <taxon>Metazoa</taxon>
        <taxon>Porifera</taxon>
        <taxon>Demospongiae</taxon>
        <taxon>Heteroscleromorpha</taxon>
        <taxon>Tetractinellida</taxon>
        <taxon>Astrophorina</taxon>
        <taxon>Geodiidae</taxon>
        <taxon>Geodia</taxon>
    </lineage>
</organism>
<comment type="similarity">
    <text evidence="6">Belongs to the queuine tRNA-ribosyltransferase family.</text>
</comment>
<dbReference type="NCBIfam" id="TIGR00449">
    <property type="entry name" value="tgt_general"/>
    <property type="match status" value="1"/>
</dbReference>
<dbReference type="Gene3D" id="3.20.20.105">
    <property type="entry name" value="Queuine tRNA-ribosyltransferase-like"/>
    <property type="match status" value="1"/>
</dbReference>
<feature type="active site" description="Nucleophile" evidence="6">
    <location>
        <position position="271"/>
    </location>
</feature>
<dbReference type="AlphaFoldDB" id="A0AA35SUQ0"/>
<evidence type="ECO:0000256" key="3">
    <source>
        <dbReference type="ARBA" id="ARBA00022694"/>
    </source>
</evidence>
<dbReference type="EC" id="2.4.2.64" evidence="6"/>
<dbReference type="FunFam" id="3.20.20.105:FF:000001">
    <property type="entry name" value="Queuine tRNA-ribosyltransferase"/>
    <property type="match status" value="1"/>
</dbReference>
<keyword evidence="3 6" id="KW-0819">tRNA processing</keyword>
<dbReference type="PANTHER" id="PTHR46499">
    <property type="entry name" value="QUEUINE TRNA-RIBOSYLTRANSFERASE"/>
    <property type="match status" value="1"/>
</dbReference>
<dbReference type="InterPro" id="IPR050076">
    <property type="entry name" value="ArchSynthase1/Queuine_TRR"/>
</dbReference>
<evidence type="ECO:0000256" key="2">
    <source>
        <dbReference type="ARBA" id="ARBA00022679"/>
    </source>
</evidence>
<evidence type="ECO:0000256" key="6">
    <source>
        <dbReference type="HAMAP-Rule" id="MF_03218"/>
    </source>
</evidence>
<feature type="binding site" evidence="6">
    <location>
        <begin position="94"/>
        <end position="98"/>
    </location>
    <ligand>
        <name>substrate</name>
    </ligand>
</feature>
<evidence type="ECO:0000313" key="9">
    <source>
        <dbReference type="Proteomes" id="UP001174909"/>
    </source>
</evidence>
<evidence type="ECO:0000256" key="5">
    <source>
        <dbReference type="ARBA" id="ARBA00062453"/>
    </source>
</evidence>
<feature type="binding site" evidence="6">
    <location>
        <position position="148"/>
    </location>
    <ligand>
        <name>substrate</name>
    </ligand>
</feature>
<evidence type="ECO:0000313" key="8">
    <source>
        <dbReference type="EMBL" id="CAI8035061.1"/>
    </source>
</evidence>
<proteinExistence type="inferred from homology"/>
<comment type="function">
    <text evidence="6">Catalytic subunit of the queuine tRNA-ribosyltransferase (TGT) that catalyzes the base-exchange of a guanine (G) residue with queuine (Q) at position 34 (anticodon wobble position) in tRNAs with GU(N) anticodons (tRNA-Asp, -Asn, -His and -Tyr), resulting in the hypermodified nucleoside queuosine (7-(((4,5-cis-dihydroxy-2-cyclopenten-1-yl)amino)methyl)-7-deazaguanosine). Catalysis occurs through a double-displacement mechanism. The nucleophile active site attacks the C1' of nucleotide 34 to detach the guanine base from the RNA, forming a covalent enzyme-RNA intermediate. The proton acceptor active site deprotonates the incoming queuine, allowing a nucleophilic attack on the C1' of the ribose to form the product.</text>
</comment>
<dbReference type="GO" id="GO:0046872">
    <property type="term" value="F:metal ion binding"/>
    <property type="evidence" value="ECO:0007669"/>
    <property type="project" value="UniProtKB-KW"/>
</dbReference>
<keyword evidence="6" id="KW-0963">Cytoplasm</keyword>
<dbReference type="SUPFAM" id="SSF51713">
    <property type="entry name" value="tRNA-guanine transglycosylase"/>
    <property type="match status" value="1"/>
</dbReference>
<dbReference type="PANTHER" id="PTHR46499:SF1">
    <property type="entry name" value="QUEUINE TRNA-RIBOSYLTRANSFERASE"/>
    <property type="match status" value="1"/>
</dbReference>
<feature type="binding site" evidence="6">
    <location>
        <position position="194"/>
    </location>
    <ligand>
        <name>substrate</name>
    </ligand>
</feature>